<evidence type="ECO:0000313" key="5">
    <source>
        <dbReference type="Proteomes" id="UP000442694"/>
    </source>
</evidence>
<dbReference type="PROSITE" id="PS51782">
    <property type="entry name" value="LYSM"/>
    <property type="match status" value="2"/>
</dbReference>
<dbReference type="PANTHER" id="PTHR34700:SF4">
    <property type="entry name" value="PHAGE-LIKE ELEMENT PBSX PROTEIN XKDP"/>
    <property type="match status" value="1"/>
</dbReference>
<evidence type="ECO:0000256" key="1">
    <source>
        <dbReference type="SAM" id="MobiDB-lite"/>
    </source>
</evidence>
<dbReference type="AlphaFoldDB" id="A0A833JCQ3"/>
<feature type="region of interest" description="Disordered" evidence="1">
    <location>
        <begin position="219"/>
        <end position="239"/>
    </location>
</feature>
<dbReference type="InterPro" id="IPR052196">
    <property type="entry name" value="Bact_Kbp"/>
</dbReference>
<name>A0A833JCQ3_9BACT</name>
<evidence type="ECO:0000259" key="3">
    <source>
        <dbReference type="PROSITE" id="PS51782"/>
    </source>
</evidence>
<feature type="chain" id="PRO_5032482043" evidence="2">
    <location>
        <begin position="34"/>
        <end position="239"/>
    </location>
</feature>
<feature type="compositionally biased region" description="Basic and acidic residues" evidence="1">
    <location>
        <begin position="226"/>
        <end position="239"/>
    </location>
</feature>
<dbReference type="CDD" id="cd00118">
    <property type="entry name" value="LysM"/>
    <property type="match status" value="1"/>
</dbReference>
<evidence type="ECO:0000313" key="4">
    <source>
        <dbReference type="EMBL" id="KAB8030866.1"/>
    </source>
</evidence>
<sequence>MKKFIMQKMSSFYKNLKLLIMCLIISMAMFGCVSNNQEQKDGPSKQEQNIDNSQNKNNTNENLEYAEGLVPPTNQNIMLAYYVQDGDNLAIIAKKIYGDKKEWIKLAELNNLIDPHKIYAGDVIYYSLTNKTKTFSETYEGAPRAKIIVKKGDTLTHISKAVFGKAKDWRVLWKENPQITNPDKLKVGEVIYFRPKALTADASSFSSSIIETRNDNIIQPAAPIKQNEDEGTKESKAEM</sequence>
<protein>
    <submittedName>
        <fullName evidence="4">LysM peptidoglycan-binding domain-containing protein</fullName>
    </submittedName>
</protein>
<feature type="signal peptide" evidence="2">
    <location>
        <begin position="1"/>
        <end position="33"/>
    </location>
</feature>
<dbReference type="SMART" id="SM00257">
    <property type="entry name" value="LysM"/>
    <property type="match status" value="2"/>
</dbReference>
<evidence type="ECO:0000256" key="2">
    <source>
        <dbReference type="SAM" id="SignalP"/>
    </source>
</evidence>
<keyword evidence="2" id="KW-0732">Signal</keyword>
<feature type="compositionally biased region" description="Polar residues" evidence="1">
    <location>
        <begin position="45"/>
        <end position="58"/>
    </location>
</feature>
<dbReference type="Gene3D" id="3.10.350.10">
    <property type="entry name" value="LysM domain"/>
    <property type="match status" value="2"/>
</dbReference>
<dbReference type="PROSITE" id="PS51257">
    <property type="entry name" value="PROKAR_LIPOPROTEIN"/>
    <property type="match status" value="1"/>
</dbReference>
<dbReference type="SUPFAM" id="SSF54106">
    <property type="entry name" value="LysM domain"/>
    <property type="match status" value="1"/>
</dbReference>
<proteinExistence type="predicted"/>
<accession>A0A833JCQ3</accession>
<feature type="domain" description="LysM" evidence="3">
    <location>
        <begin position="79"/>
        <end position="126"/>
    </location>
</feature>
<gene>
    <name evidence="4" type="ORF">GCL57_07785</name>
</gene>
<dbReference type="PANTHER" id="PTHR34700">
    <property type="entry name" value="POTASSIUM BINDING PROTEIN KBP"/>
    <property type="match status" value="1"/>
</dbReference>
<dbReference type="Proteomes" id="UP000442694">
    <property type="component" value="Unassembled WGS sequence"/>
</dbReference>
<comment type="caution">
    <text evidence="4">The sequence shown here is derived from an EMBL/GenBank/DDBJ whole genome shotgun (WGS) entry which is preliminary data.</text>
</comment>
<feature type="region of interest" description="Disordered" evidence="1">
    <location>
        <begin position="38"/>
        <end position="58"/>
    </location>
</feature>
<dbReference type="Pfam" id="PF01476">
    <property type="entry name" value="LysM"/>
    <property type="match status" value="2"/>
</dbReference>
<dbReference type="EMBL" id="WFLN01000006">
    <property type="protein sequence ID" value="KAB8030866.1"/>
    <property type="molecule type" value="Genomic_DNA"/>
</dbReference>
<keyword evidence="5" id="KW-1185">Reference proteome</keyword>
<organism evidence="4 5">
    <name type="scientific">Fluviispira multicolorata</name>
    <dbReference type="NCBI Taxonomy" id="2654512"/>
    <lineage>
        <taxon>Bacteria</taxon>
        <taxon>Pseudomonadati</taxon>
        <taxon>Bdellovibrionota</taxon>
        <taxon>Oligoflexia</taxon>
        <taxon>Silvanigrellales</taxon>
        <taxon>Silvanigrellaceae</taxon>
        <taxon>Fluviispira</taxon>
    </lineage>
</organism>
<feature type="domain" description="LysM" evidence="3">
    <location>
        <begin position="145"/>
        <end position="193"/>
    </location>
</feature>
<dbReference type="RefSeq" id="WP_152212793.1">
    <property type="nucleotide sequence ID" value="NZ_WFLN01000006.1"/>
</dbReference>
<reference evidence="4 5" key="1">
    <citation type="submission" date="2019-10" db="EMBL/GenBank/DDBJ databases">
        <title>New genus of Silvanigrellaceae.</title>
        <authorList>
            <person name="Pitt A."/>
            <person name="Hahn M.W."/>
        </authorList>
    </citation>
    <scope>NUCLEOTIDE SEQUENCE [LARGE SCALE GENOMIC DNA]</scope>
    <source>
        <strain evidence="4 5">33A1-SZDP</strain>
    </source>
</reference>
<dbReference type="InterPro" id="IPR036779">
    <property type="entry name" value="LysM_dom_sf"/>
</dbReference>
<dbReference type="InterPro" id="IPR018392">
    <property type="entry name" value="LysM"/>
</dbReference>